<accession>A0A7W3LLJ0</accession>
<evidence type="ECO:0000313" key="8">
    <source>
        <dbReference type="Proteomes" id="UP000572680"/>
    </source>
</evidence>
<keyword evidence="4" id="KW-0862">Zinc</keyword>
<gene>
    <name evidence="7" type="ORF">HNR61_001880</name>
</gene>
<name>A0A7W3LLJ0_ACTNM</name>
<protein>
    <recommendedName>
        <fullName evidence="6">Peptidase M10 metallopeptidase domain-containing protein</fullName>
    </recommendedName>
</protein>
<keyword evidence="3" id="KW-0378">Hydrolase</keyword>
<dbReference type="Proteomes" id="UP000572680">
    <property type="component" value="Unassembled WGS sequence"/>
</dbReference>
<dbReference type="GO" id="GO:0004222">
    <property type="term" value="F:metalloendopeptidase activity"/>
    <property type="evidence" value="ECO:0007669"/>
    <property type="project" value="InterPro"/>
</dbReference>
<keyword evidence="8" id="KW-1185">Reference proteome</keyword>
<feature type="compositionally biased region" description="Basic and acidic residues" evidence="5">
    <location>
        <begin position="62"/>
        <end position="72"/>
    </location>
</feature>
<evidence type="ECO:0000313" key="7">
    <source>
        <dbReference type="EMBL" id="MBA8950267.1"/>
    </source>
</evidence>
<dbReference type="GO" id="GO:0031012">
    <property type="term" value="C:extracellular matrix"/>
    <property type="evidence" value="ECO:0007669"/>
    <property type="project" value="InterPro"/>
</dbReference>
<evidence type="ECO:0000256" key="2">
    <source>
        <dbReference type="ARBA" id="ARBA00022723"/>
    </source>
</evidence>
<evidence type="ECO:0000256" key="5">
    <source>
        <dbReference type="SAM" id="MobiDB-lite"/>
    </source>
</evidence>
<dbReference type="SUPFAM" id="SSF55486">
    <property type="entry name" value="Metalloproteases ('zincins'), catalytic domain"/>
    <property type="match status" value="2"/>
</dbReference>
<reference evidence="7 8" key="1">
    <citation type="submission" date="2020-08" db="EMBL/GenBank/DDBJ databases">
        <title>Genomic Encyclopedia of Type Strains, Phase IV (KMG-IV): sequencing the most valuable type-strain genomes for metagenomic binning, comparative biology and taxonomic classification.</title>
        <authorList>
            <person name="Goeker M."/>
        </authorList>
    </citation>
    <scope>NUCLEOTIDE SEQUENCE [LARGE SCALE GENOMIC DNA]</scope>
    <source>
        <strain evidence="7 8">DSM 44197</strain>
    </source>
</reference>
<comment type="caution">
    <text evidence="7">The sequence shown here is derived from an EMBL/GenBank/DDBJ whole genome shotgun (WGS) entry which is preliminary data.</text>
</comment>
<dbReference type="Gene3D" id="3.40.390.10">
    <property type="entry name" value="Collagenase (Catalytic Domain)"/>
    <property type="match status" value="1"/>
</dbReference>
<feature type="domain" description="Peptidase M10 metallopeptidase" evidence="6">
    <location>
        <begin position="201"/>
        <end position="276"/>
    </location>
</feature>
<keyword evidence="1" id="KW-0645">Protease</keyword>
<evidence type="ECO:0000256" key="3">
    <source>
        <dbReference type="ARBA" id="ARBA00022801"/>
    </source>
</evidence>
<dbReference type="GO" id="GO:0008270">
    <property type="term" value="F:zinc ion binding"/>
    <property type="evidence" value="ECO:0007669"/>
    <property type="project" value="InterPro"/>
</dbReference>
<dbReference type="AlphaFoldDB" id="A0A7W3LLJ0"/>
<dbReference type="GO" id="GO:0006508">
    <property type="term" value="P:proteolysis"/>
    <property type="evidence" value="ECO:0007669"/>
    <property type="project" value="UniProtKB-KW"/>
</dbReference>
<dbReference type="InterPro" id="IPR024079">
    <property type="entry name" value="MetalloPept_cat_dom_sf"/>
</dbReference>
<dbReference type="EMBL" id="JACJIA010000002">
    <property type="protein sequence ID" value="MBA8950267.1"/>
    <property type="molecule type" value="Genomic_DNA"/>
</dbReference>
<organism evidence="7 8">
    <name type="scientific">Actinomadura namibiensis</name>
    <dbReference type="NCBI Taxonomy" id="182080"/>
    <lineage>
        <taxon>Bacteria</taxon>
        <taxon>Bacillati</taxon>
        <taxon>Actinomycetota</taxon>
        <taxon>Actinomycetes</taxon>
        <taxon>Streptosporangiales</taxon>
        <taxon>Thermomonosporaceae</taxon>
        <taxon>Actinomadura</taxon>
    </lineage>
</organism>
<feature type="region of interest" description="Disordered" evidence="5">
    <location>
        <begin position="46"/>
        <end position="72"/>
    </location>
</feature>
<dbReference type="InterPro" id="IPR001818">
    <property type="entry name" value="Pept_M10_metallopeptidase"/>
</dbReference>
<evidence type="ECO:0000256" key="4">
    <source>
        <dbReference type="ARBA" id="ARBA00022833"/>
    </source>
</evidence>
<keyword evidence="2" id="KW-0479">Metal-binding</keyword>
<sequence>MRGKGIDIGGGVTMTVPRENGWVSARVIGLRDADAVRAGYDPSEDAVLLESGTPPEEESPEPGDRLAERDACNDSSWASTKLSWRRSSTIRWKYYFDGQGGLDEGDFAREIVRGVSNAVNAVTDCTPEKRFTPAPNIRAEFLGKSDARPNIGANGSCSRRDGQSVIGLGEMRGVEPWVLGVSCAWQVWRHTVEGDVLLRAKGRPWWLSGVSKGRCPANHYDLASAATHEALHLLGLGHTDGKAHSALTMAPVIKACDTGASTLGWGDYLGLLRLYGPKREG</sequence>
<evidence type="ECO:0000256" key="1">
    <source>
        <dbReference type="ARBA" id="ARBA00022670"/>
    </source>
</evidence>
<evidence type="ECO:0000259" key="6">
    <source>
        <dbReference type="Pfam" id="PF00413"/>
    </source>
</evidence>
<dbReference type="RefSeq" id="WP_182842714.1">
    <property type="nucleotide sequence ID" value="NZ_BAAALP010000035.1"/>
</dbReference>
<dbReference type="Pfam" id="PF00413">
    <property type="entry name" value="Peptidase_M10"/>
    <property type="match status" value="1"/>
</dbReference>
<proteinExistence type="predicted"/>